<dbReference type="PANTHER" id="PTHR37507:SF2">
    <property type="entry name" value="SPORULATION PROTEIN YDCC"/>
    <property type="match status" value="1"/>
</dbReference>
<reference evidence="3 4" key="1">
    <citation type="submission" date="2016-10" db="EMBL/GenBank/DDBJ databases">
        <authorList>
            <person name="de Groot N.N."/>
        </authorList>
    </citation>
    <scope>NUCLEOTIDE SEQUENCE [LARGE SCALE GENOMIC DNA]</scope>
    <source>
        <strain evidence="3 4">CGMCC 1.7727</strain>
    </source>
</reference>
<dbReference type="Gene3D" id="2.50.20.10">
    <property type="entry name" value="Lipoprotein localisation LolA/LolB/LppX"/>
    <property type="match status" value="1"/>
</dbReference>
<keyword evidence="1" id="KW-0732">Signal</keyword>
<evidence type="ECO:0000313" key="3">
    <source>
        <dbReference type="EMBL" id="SES15945.1"/>
    </source>
</evidence>
<organism evidence="3 4">
    <name type="scientific">Gracilibacillus ureilyticus</name>
    <dbReference type="NCBI Taxonomy" id="531814"/>
    <lineage>
        <taxon>Bacteria</taxon>
        <taxon>Bacillati</taxon>
        <taxon>Bacillota</taxon>
        <taxon>Bacilli</taxon>
        <taxon>Bacillales</taxon>
        <taxon>Bacillaceae</taxon>
        <taxon>Gracilibacillus</taxon>
    </lineage>
</organism>
<dbReference type="PANTHER" id="PTHR37507">
    <property type="entry name" value="SPORULATION PROTEIN YDCC"/>
    <property type="match status" value="1"/>
</dbReference>
<dbReference type="Pfam" id="PF14285">
    <property type="entry name" value="DUF4367"/>
    <property type="match status" value="1"/>
</dbReference>
<dbReference type="SUPFAM" id="SSF89392">
    <property type="entry name" value="Prokaryotic lipoproteins and lipoprotein localization factors"/>
    <property type="match status" value="1"/>
</dbReference>
<evidence type="ECO:0000313" key="4">
    <source>
        <dbReference type="Proteomes" id="UP000199687"/>
    </source>
</evidence>
<protein>
    <recommendedName>
        <fullName evidence="2">DUF4367 domain-containing protein</fullName>
    </recommendedName>
</protein>
<feature type="domain" description="DUF4367" evidence="2">
    <location>
        <begin position="276"/>
        <end position="355"/>
    </location>
</feature>
<dbReference type="STRING" id="531814.SAMN04487944_12110"/>
<keyword evidence="4" id="KW-1185">Reference proteome</keyword>
<dbReference type="AlphaFoldDB" id="A0A1H9V2L6"/>
<sequence length="360" mass="40869">MKKLFSMIAVLSIGFLLAACSEEELAQYSPDQIVAKAVEENGALDGYYMKAQFEVFQGEEKIDDSIIEQWNDNKNGRTKVASETANGEKSMSVNDGEKVIFYSSLQDEAFEMDSPEMEGQLAGQTHREQMDEALKRVRETHNIEIIGEEELNGFNTYHIKAVPKKEDAALGEEEYWITTDHWFIVKNISKTDELSITYTVNELKVNPSFDENTFVMDLPEGVEIKPLDETDPAEEVTLAEAAEIYGQPVLTSKDYDLVMIDKFEMESFNRTEVNQQFEKDSIVQFLLTSFESPEGEGLSAGMESEEEIQVRGVDAVYMDDVIQNLIWDEDGLRYSLLAQNADLTKEDLIEIAENLEFVEE</sequence>
<dbReference type="OrthoDB" id="2389132at2"/>
<accession>A0A1H9V2L6</accession>
<dbReference type="PROSITE" id="PS51257">
    <property type="entry name" value="PROKAR_LIPOPROTEIN"/>
    <property type="match status" value="1"/>
</dbReference>
<evidence type="ECO:0000256" key="1">
    <source>
        <dbReference type="SAM" id="SignalP"/>
    </source>
</evidence>
<dbReference type="EMBL" id="FOGL01000021">
    <property type="protein sequence ID" value="SES15945.1"/>
    <property type="molecule type" value="Genomic_DNA"/>
</dbReference>
<dbReference type="InterPro" id="IPR052944">
    <property type="entry name" value="Sporulation_related"/>
</dbReference>
<dbReference type="InterPro" id="IPR025377">
    <property type="entry name" value="DUF4367"/>
</dbReference>
<feature type="chain" id="PRO_5039035188" description="DUF4367 domain-containing protein" evidence="1">
    <location>
        <begin position="19"/>
        <end position="360"/>
    </location>
</feature>
<dbReference type="Proteomes" id="UP000199687">
    <property type="component" value="Unassembled WGS sequence"/>
</dbReference>
<dbReference type="InterPro" id="IPR029046">
    <property type="entry name" value="LolA/LolB/LppX"/>
</dbReference>
<proteinExistence type="predicted"/>
<feature type="signal peptide" evidence="1">
    <location>
        <begin position="1"/>
        <end position="18"/>
    </location>
</feature>
<name>A0A1H9V2L6_9BACI</name>
<evidence type="ECO:0000259" key="2">
    <source>
        <dbReference type="Pfam" id="PF14285"/>
    </source>
</evidence>
<gene>
    <name evidence="3" type="ORF">SAMN04487944_12110</name>
</gene>
<dbReference type="RefSeq" id="WP_089743312.1">
    <property type="nucleotide sequence ID" value="NZ_FOGL01000021.1"/>
</dbReference>